<keyword evidence="4" id="KW-1185">Reference proteome</keyword>
<accession>A0A348HEA8</accession>
<dbReference type="KEGG" id="zpl:ZBT109_1200"/>
<proteinExistence type="predicted"/>
<sequence>MAKLGNMISSRTPSIQPADEHNGVGIIFDAIHREDDSRESQLASYRTETAFSGNDHTIHRNPSLTLEVGISDNPAKVAIAQASSSTLGGLANGVGTAASGLILNKIGGTAAAAVGLAASGGLSAYASASRRSVSAYDILDGMRLTAINVNVVGTKRDYKGYRIVHLREVTDPQTEGGGIFEIRLEQPRNFATSTSAATINSQLRNNDDVSTRGQADGNIGEVGISNG</sequence>
<evidence type="ECO:0000313" key="3">
    <source>
        <dbReference type="EMBL" id="BBG29960.1"/>
    </source>
</evidence>
<dbReference type="Proteomes" id="UP000267342">
    <property type="component" value="Chromosome"/>
</dbReference>
<organism evidence="3 4">
    <name type="scientific">Zymobacter palmae</name>
    <dbReference type="NCBI Taxonomy" id="33074"/>
    <lineage>
        <taxon>Bacteria</taxon>
        <taxon>Pseudomonadati</taxon>
        <taxon>Pseudomonadota</taxon>
        <taxon>Gammaproteobacteria</taxon>
        <taxon>Oceanospirillales</taxon>
        <taxon>Halomonadaceae</taxon>
        <taxon>Zymobacter group</taxon>
        <taxon>Zymobacter</taxon>
    </lineage>
</organism>
<protein>
    <submittedName>
        <fullName evidence="3">Di-and tripeptidases</fullName>
    </submittedName>
</protein>
<gene>
    <name evidence="3" type="ORF">ZBT109_1200</name>
</gene>
<dbReference type="InterPro" id="IPR048494">
    <property type="entry name" value="Dit-like_N"/>
</dbReference>
<feature type="region of interest" description="Disordered" evidence="1">
    <location>
        <begin position="1"/>
        <end position="20"/>
    </location>
</feature>
<dbReference type="Pfam" id="PF21821">
    <property type="entry name" value="Dit_like"/>
    <property type="match status" value="1"/>
</dbReference>
<name>A0A348HEA8_9GAMM</name>
<dbReference type="EMBL" id="AP018933">
    <property type="protein sequence ID" value="BBG29960.1"/>
    <property type="molecule type" value="Genomic_DNA"/>
</dbReference>
<dbReference type="AlphaFoldDB" id="A0A348HEA8"/>
<evidence type="ECO:0000313" key="4">
    <source>
        <dbReference type="Proteomes" id="UP000267342"/>
    </source>
</evidence>
<dbReference type="STRING" id="1123510.GCA_000620025_01411"/>
<reference evidence="3 4" key="1">
    <citation type="submission" date="2018-09" db="EMBL/GenBank/DDBJ databases">
        <title>Zymobacter palmae IAM14233 (=T109) whole genome analysis.</title>
        <authorList>
            <person name="Yanase H."/>
        </authorList>
    </citation>
    <scope>NUCLEOTIDE SEQUENCE [LARGE SCALE GENOMIC DNA]</scope>
    <source>
        <strain evidence="3 4">IAM14233</strain>
    </source>
</reference>
<evidence type="ECO:0000259" key="2">
    <source>
        <dbReference type="Pfam" id="PF21821"/>
    </source>
</evidence>
<feature type="region of interest" description="Disordered" evidence="1">
    <location>
        <begin position="206"/>
        <end position="227"/>
    </location>
</feature>
<feature type="domain" description="Dit-like phage tail protein N-terminal" evidence="2">
    <location>
        <begin position="28"/>
        <end position="194"/>
    </location>
</feature>
<evidence type="ECO:0000256" key="1">
    <source>
        <dbReference type="SAM" id="MobiDB-lite"/>
    </source>
</evidence>
<dbReference type="RefSeq" id="WP_027704808.1">
    <property type="nucleotide sequence ID" value="NZ_AP018933.1"/>
</dbReference>